<dbReference type="AlphaFoldDB" id="A0A9R1TH50"/>
<feature type="region of interest" description="Disordered" evidence="1">
    <location>
        <begin position="113"/>
        <end position="135"/>
    </location>
</feature>
<organism evidence="2 4">
    <name type="scientific">Fopius arisanus</name>
    <dbReference type="NCBI Taxonomy" id="64838"/>
    <lineage>
        <taxon>Eukaryota</taxon>
        <taxon>Metazoa</taxon>
        <taxon>Ecdysozoa</taxon>
        <taxon>Arthropoda</taxon>
        <taxon>Hexapoda</taxon>
        <taxon>Insecta</taxon>
        <taxon>Pterygota</taxon>
        <taxon>Neoptera</taxon>
        <taxon>Endopterygota</taxon>
        <taxon>Hymenoptera</taxon>
        <taxon>Apocrita</taxon>
        <taxon>Ichneumonoidea</taxon>
        <taxon>Braconidae</taxon>
        <taxon>Opiinae</taxon>
        <taxon>Fopius</taxon>
    </lineage>
</organism>
<dbReference type="RefSeq" id="XP_011309324.1">
    <property type="nucleotide sequence ID" value="XM_011311022.1"/>
</dbReference>
<dbReference type="GeneID" id="105270219"/>
<evidence type="ECO:0000313" key="3">
    <source>
        <dbReference type="RefSeq" id="XP_011309324.1"/>
    </source>
</evidence>
<feature type="compositionally biased region" description="Basic and acidic residues" evidence="1">
    <location>
        <begin position="14"/>
        <end position="35"/>
    </location>
</feature>
<protein>
    <submittedName>
        <fullName evidence="3 4">Slowpoke-binding protein isoform X1</fullName>
    </submittedName>
</protein>
<gene>
    <name evidence="3 4" type="primary">Slob</name>
</gene>
<feature type="compositionally biased region" description="Basic residues" evidence="1">
    <location>
        <begin position="36"/>
        <end position="49"/>
    </location>
</feature>
<reference evidence="3 4" key="1">
    <citation type="submission" date="2025-04" db="UniProtKB">
        <authorList>
            <consortium name="RefSeq"/>
        </authorList>
    </citation>
    <scope>IDENTIFICATION</scope>
    <source>
        <strain evidence="3 4">USDA-PBARC FA_bdor</strain>
        <tissue evidence="3 4">Whole organism</tissue>
    </source>
</reference>
<dbReference type="RefSeq" id="XP_011309325.1">
    <property type="nucleotide sequence ID" value="XM_011311023.1"/>
</dbReference>
<dbReference type="SUPFAM" id="SSF56112">
    <property type="entry name" value="Protein kinase-like (PK-like)"/>
    <property type="match status" value="1"/>
</dbReference>
<feature type="region of interest" description="Disordered" evidence="1">
    <location>
        <begin position="14"/>
        <end position="51"/>
    </location>
</feature>
<dbReference type="OrthoDB" id="10045021at2759"/>
<name>A0A9R1TH50_9HYME</name>
<keyword evidence="2" id="KW-1185">Reference proteome</keyword>
<dbReference type="CTD" id="34038"/>
<accession>A0A9R1THE3</accession>
<dbReference type="InterPro" id="IPR011009">
    <property type="entry name" value="Kinase-like_dom_sf"/>
</dbReference>
<dbReference type="Proteomes" id="UP000694866">
    <property type="component" value="Unplaced"/>
</dbReference>
<evidence type="ECO:0000313" key="2">
    <source>
        <dbReference type="Proteomes" id="UP000694866"/>
    </source>
</evidence>
<evidence type="ECO:0000256" key="1">
    <source>
        <dbReference type="SAM" id="MobiDB-lite"/>
    </source>
</evidence>
<evidence type="ECO:0000313" key="4">
    <source>
        <dbReference type="RefSeq" id="XP_011309325.1"/>
    </source>
</evidence>
<dbReference type="Gene3D" id="1.10.510.10">
    <property type="entry name" value="Transferase(Phosphotransferase) domain 1"/>
    <property type="match status" value="1"/>
</dbReference>
<dbReference type="KEGG" id="fas:105270219"/>
<accession>A0A9R1TH50</accession>
<proteinExistence type="predicted"/>
<sequence length="497" mass="56694">MFNLYTTLNKKDDENGIRRRESDVTGHDRFYQERPRSRRKRRPSNRRTKSAIELDTNAMLTAQANHARRNRSASIEGGESSSSSIEDRFQLTMKIDNLARVLFNRVTAAKAYRDNQTRNGRPNYESLDQGPSFRDDRGEYLEMEKKSRDYALSVCEAYIQGSSRYNLIKQLCNVGSRVDKHWFAVRDTTLKTDRLLTLVPLNRTCPLTVCPSTRDVLNKLFLALQHPYVCPVLDLEFIEIEGQNYVILVQPINQGSMKDLIYGIERNCWNADWSHKYSSRGKGLTSPQILQMGRQVLEALIFLKDRGFPTVTHLHSGNIVIQNGVARLAGLENSLLGFTSRIHPIVTSRPIPGVAVDSICFGHMLFEMCTGYELCAFKPSPVQMADLEKYPKVADLMDLIFNQSGGHYPSVEELLVHDLFRNIDLREMRNAPVNMLHPILSPSISALLEAVKRHNSSRRIPSMIPEEIISLQSPQVQPTSNERFITKMYNEITSTTL</sequence>